<dbReference type="InterPro" id="IPR023232">
    <property type="entry name" value="Glyco_hydro_2_AS"/>
</dbReference>
<comment type="caution">
    <text evidence="10">The sequence shown here is derived from an EMBL/GenBank/DDBJ whole genome shotgun (WGS) entry which is preliminary data.</text>
</comment>
<comment type="similarity">
    <text evidence="1 6">Belongs to the glycosyl hydrolase 2 family.</text>
</comment>
<dbReference type="Pfam" id="PF00703">
    <property type="entry name" value="Glyco_hydro_2"/>
    <property type="match status" value="1"/>
</dbReference>
<dbReference type="NCBIfam" id="NF007538">
    <property type="entry name" value="PRK10150.1"/>
    <property type="match status" value="1"/>
</dbReference>
<evidence type="ECO:0000259" key="7">
    <source>
        <dbReference type="Pfam" id="PF00703"/>
    </source>
</evidence>
<keyword evidence="11" id="KW-1185">Reference proteome</keyword>
<evidence type="ECO:0000256" key="5">
    <source>
        <dbReference type="ARBA" id="ARBA00023295"/>
    </source>
</evidence>
<dbReference type="SUPFAM" id="SSF49303">
    <property type="entry name" value="beta-Galactosidase/glucuronidase domain"/>
    <property type="match status" value="1"/>
</dbReference>
<dbReference type="PROSITE" id="PS00719">
    <property type="entry name" value="GLYCOSYL_HYDROL_F2_1"/>
    <property type="match status" value="1"/>
</dbReference>
<dbReference type="FunFam" id="2.60.40.10:FF:001198">
    <property type="entry name" value="Beta-glucuronidase UidA"/>
    <property type="match status" value="1"/>
</dbReference>
<proteinExistence type="inferred from homology"/>
<dbReference type="RefSeq" id="WP_213518519.1">
    <property type="nucleotide sequence ID" value="NZ_BOSE01000008.1"/>
</dbReference>
<dbReference type="FunFam" id="3.20.20.80:FF:000080">
    <property type="entry name" value="Beta-glucuronidase UidA"/>
    <property type="match status" value="1"/>
</dbReference>
<accession>A0A920CVL2</accession>
<dbReference type="EMBL" id="BOSE01000008">
    <property type="protein sequence ID" value="GIP18277.1"/>
    <property type="molecule type" value="Genomic_DNA"/>
</dbReference>
<evidence type="ECO:0000313" key="10">
    <source>
        <dbReference type="EMBL" id="GIP18277.1"/>
    </source>
</evidence>
<dbReference type="GO" id="GO:0019391">
    <property type="term" value="P:glucuronoside catabolic process"/>
    <property type="evidence" value="ECO:0007669"/>
    <property type="project" value="TreeGrafter"/>
</dbReference>
<dbReference type="GO" id="GO:0030246">
    <property type="term" value="F:carbohydrate binding"/>
    <property type="evidence" value="ECO:0007669"/>
    <property type="project" value="TreeGrafter"/>
</dbReference>
<evidence type="ECO:0000313" key="11">
    <source>
        <dbReference type="Proteomes" id="UP000683139"/>
    </source>
</evidence>
<dbReference type="GO" id="GO:0005975">
    <property type="term" value="P:carbohydrate metabolic process"/>
    <property type="evidence" value="ECO:0007669"/>
    <property type="project" value="InterPro"/>
</dbReference>
<dbReference type="InterPro" id="IPR006101">
    <property type="entry name" value="Glyco_hydro_2"/>
</dbReference>
<name>A0A920CVL2_9BACL</name>
<reference evidence="10" key="1">
    <citation type="submission" date="2021-03" db="EMBL/GenBank/DDBJ databases">
        <title>Antimicrobial resistance genes in bacteria isolated from Japanese honey, and their potential for conferring macrolide and lincosamide resistance in the American foulbrood pathogen Paenibacillus larvae.</title>
        <authorList>
            <person name="Okamoto M."/>
            <person name="Kumagai M."/>
            <person name="Kanamori H."/>
            <person name="Takamatsu D."/>
        </authorList>
    </citation>
    <scope>NUCLEOTIDE SEQUENCE</scope>
    <source>
        <strain evidence="10">J40TS1</strain>
    </source>
</reference>
<protein>
    <recommendedName>
        <fullName evidence="3">Beta-glucuronidase</fullName>
        <ecNumber evidence="2">3.2.1.31</ecNumber>
    </recommendedName>
</protein>
<dbReference type="Proteomes" id="UP000683139">
    <property type="component" value="Unassembled WGS sequence"/>
</dbReference>
<organism evidence="10 11">
    <name type="scientific">Paenibacillus montaniterrae</name>
    <dbReference type="NCBI Taxonomy" id="429341"/>
    <lineage>
        <taxon>Bacteria</taxon>
        <taxon>Bacillati</taxon>
        <taxon>Bacillota</taxon>
        <taxon>Bacilli</taxon>
        <taxon>Bacillales</taxon>
        <taxon>Paenibacillaceae</taxon>
        <taxon>Paenibacillus</taxon>
    </lineage>
</organism>
<feature type="domain" description="Glycoside hydrolase family 2 catalytic" evidence="8">
    <location>
        <begin position="278"/>
        <end position="592"/>
    </location>
</feature>
<dbReference type="Gene3D" id="2.60.120.260">
    <property type="entry name" value="Galactose-binding domain-like"/>
    <property type="match status" value="1"/>
</dbReference>
<dbReference type="InterPro" id="IPR017853">
    <property type="entry name" value="GH"/>
</dbReference>
<dbReference type="InterPro" id="IPR023230">
    <property type="entry name" value="Glyco_hydro_2_CS"/>
</dbReference>
<dbReference type="InterPro" id="IPR036156">
    <property type="entry name" value="Beta-gal/glucu_dom_sf"/>
</dbReference>
<feature type="domain" description="Glycosyl hydrolases family 2 sugar binding" evidence="9">
    <location>
        <begin position="14"/>
        <end position="182"/>
    </location>
</feature>
<keyword evidence="4 6" id="KW-0378">Hydrolase</keyword>
<dbReference type="InterPro" id="IPR006102">
    <property type="entry name" value="Ig-like_GH2"/>
</dbReference>
<gene>
    <name evidence="10" type="primary">uidA_2</name>
    <name evidence="10" type="ORF">J40TS1_39190</name>
</gene>
<dbReference type="PROSITE" id="PS00608">
    <property type="entry name" value="GLYCOSYL_HYDROL_F2_2"/>
    <property type="match status" value="1"/>
</dbReference>
<evidence type="ECO:0000256" key="2">
    <source>
        <dbReference type="ARBA" id="ARBA00012761"/>
    </source>
</evidence>
<sequence>MLFPINTATRSVIDLSGVWEFKLDNGTGFEEQWYRTRLTDTIPMAVPASYNDIGVKQEIHSHVGWVWYEKEISIPTVLQSERIVLRFGSATHLAKVYLNGAFSIEHKGGFLPFEVLVNDYIEHNKLRITVALNNILDDSTLPIGIYQEEEVAGLGKVVRNLPNFDFFNYAGLQRPIKLYTTPKTFIKDVVITADYKGASAVVDYAIDTAGDTAAIKVTVMDEAGNEVVSGAGSKGRLEFDNVQLWEPLNAYLYTLKVELLRDGQVVDVYEEPFGVRTVEVRDGKFLINGKPFYFKGFGKHEDSPIHGRGFAEAVNIIDFNLMKWIGANSFRTSHYPYSEELMRLADREGIVVINETPAVGVHFNFHATGAIAKEDSTWARVKTFEHHQDVLMDMVARDKNHPCVVMWSIANEAATEEEGAYEYFKPLVDLTKKIDPQSRPVMIVTYIGSSPEQDKIAEIVDVLGLNRYYGWYEYSGDLEVAKVMLKAELDAWVKRCPGKPMIMTEYGADTIAGFHEVNPVLFTEEFQSEYLRVNHEVFDGIDSFVGEHVWNFADFATSQHIRRVNGNKKGVFTRDRKPKAAAHYLRKRWTAIPDYGYKPLQ</sequence>
<evidence type="ECO:0000259" key="9">
    <source>
        <dbReference type="Pfam" id="PF02837"/>
    </source>
</evidence>
<dbReference type="InterPro" id="IPR013783">
    <property type="entry name" value="Ig-like_fold"/>
</dbReference>
<keyword evidence="5 6" id="KW-0326">Glycosidase</keyword>
<dbReference type="InterPro" id="IPR006103">
    <property type="entry name" value="Glyco_hydro_2_cat"/>
</dbReference>
<dbReference type="PANTHER" id="PTHR10066:SF67">
    <property type="entry name" value="BETA-GLUCURONIDASE"/>
    <property type="match status" value="1"/>
</dbReference>
<evidence type="ECO:0000256" key="1">
    <source>
        <dbReference type="ARBA" id="ARBA00007401"/>
    </source>
</evidence>
<evidence type="ECO:0000256" key="4">
    <source>
        <dbReference type="ARBA" id="ARBA00022801"/>
    </source>
</evidence>
<dbReference type="EC" id="3.2.1.31" evidence="2"/>
<dbReference type="Pfam" id="PF02836">
    <property type="entry name" value="Glyco_hydro_2_C"/>
    <property type="match status" value="1"/>
</dbReference>
<dbReference type="Gene3D" id="2.60.40.10">
    <property type="entry name" value="Immunoglobulins"/>
    <property type="match status" value="1"/>
</dbReference>
<dbReference type="SUPFAM" id="SSF51445">
    <property type="entry name" value="(Trans)glycosidases"/>
    <property type="match status" value="1"/>
</dbReference>
<dbReference type="SUPFAM" id="SSF49785">
    <property type="entry name" value="Galactose-binding domain-like"/>
    <property type="match status" value="1"/>
</dbReference>
<dbReference type="PANTHER" id="PTHR10066">
    <property type="entry name" value="BETA-GLUCURONIDASE"/>
    <property type="match status" value="1"/>
</dbReference>
<evidence type="ECO:0000256" key="6">
    <source>
        <dbReference type="RuleBase" id="RU361154"/>
    </source>
</evidence>
<dbReference type="Gene3D" id="3.20.20.80">
    <property type="entry name" value="Glycosidases"/>
    <property type="match status" value="1"/>
</dbReference>
<evidence type="ECO:0000256" key="3">
    <source>
        <dbReference type="ARBA" id="ARBA00016205"/>
    </source>
</evidence>
<dbReference type="InterPro" id="IPR008979">
    <property type="entry name" value="Galactose-bd-like_sf"/>
</dbReference>
<dbReference type="PRINTS" id="PR00132">
    <property type="entry name" value="GLHYDRLASE2"/>
</dbReference>
<dbReference type="InterPro" id="IPR006104">
    <property type="entry name" value="Glyco_hydro_2_N"/>
</dbReference>
<feature type="domain" description="Glycoside hydrolase family 2 immunoglobulin-like beta-sandwich" evidence="7">
    <location>
        <begin position="184"/>
        <end position="276"/>
    </location>
</feature>
<evidence type="ECO:0000259" key="8">
    <source>
        <dbReference type="Pfam" id="PF02836"/>
    </source>
</evidence>
<dbReference type="Pfam" id="PF02837">
    <property type="entry name" value="Glyco_hydro_2_N"/>
    <property type="match status" value="1"/>
</dbReference>
<dbReference type="AlphaFoldDB" id="A0A920CVL2"/>
<dbReference type="GO" id="GO:0004566">
    <property type="term" value="F:beta-glucuronidase activity"/>
    <property type="evidence" value="ECO:0007669"/>
    <property type="project" value="UniProtKB-EC"/>
</dbReference>